<dbReference type="InterPro" id="IPR029057">
    <property type="entry name" value="PRTase-like"/>
</dbReference>
<gene>
    <name evidence="2" type="ORF">DJ52_06380</name>
</gene>
<comment type="caution">
    <text evidence="2">The sequence shown here is derived from an EMBL/GenBank/DDBJ whole genome shotgun (WGS) entry which is preliminary data.</text>
</comment>
<dbReference type="RefSeq" id="WP_013114995.1">
    <property type="nucleotide sequence ID" value="NZ_JJMJ01000099.1"/>
</dbReference>
<feature type="domain" description="Phosphoribosyltransferase" evidence="1">
    <location>
        <begin position="115"/>
        <end position="168"/>
    </location>
</feature>
<evidence type="ECO:0000313" key="3">
    <source>
        <dbReference type="Proteomes" id="UP000238924"/>
    </source>
</evidence>
<accession>A0ABX5B4G0</accession>
<dbReference type="CDD" id="cd06223">
    <property type="entry name" value="PRTases_typeI"/>
    <property type="match status" value="1"/>
</dbReference>
<dbReference type="Pfam" id="PF00156">
    <property type="entry name" value="Pribosyltran"/>
    <property type="match status" value="1"/>
</dbReference>
<dbReference type="EMBL" id="JJMJ01000099">
    <property type="protein sequence ID" value="PPS22181.1"/>
    <property type="molecule type" value="Genomic_DNA"/>
</dbReference>
<evidence type="ECO:0000259" key="1">
    <source>
        <dbReference type="Pfam" id="PF00156"/>
    </source>
</evidence>
<name>A0ABX5B4G0_9SPIR</name>
<dbReference type="Proteomes" id="UP000238924">
    <property type="component" value="Unassembled WGS sequence"/>
</dbReference>
<keyword evidence="3" id="KW-1185">Reference proteome</keyword>
<proteinExistence type="predicted"/>
<dbReference type="SUPFAM" id="SSF53271">
    <property type="entry name" value="PRTase-like"/>
    <property type="match status" value="1"/>
</dbReference>
<protein>
    <submittedName>
        <fullName evidence="2">Amidophosphoribosyltransferase</fullName>
    </submittedName>
</protein>
<organism evidence="2 3">
    <name type="scientific">Brachyspira murdochii</name>
    <dbReference type="NCBI Taxonomy" id="84378"/>
    <lineage>
        <taxon>Bacteria</taxon>
        <taxon>Pseudomonadati</taxon>
        <taxon>Spirochaetota</taxon>
        <taxon>Spirochaetia</taxon>
        <taxon>Brachyspirales</taxon>
        <taxon>Brachyspiraceae</taxon>
        <taxon>Brachyspira</taxon>
    </lineage>
</organism>
<sequence>MNNFNPYKVFYIDDIKVTALGDLDKELGDEIRALKKKEIDIPYNIFNCIDDYIKANDNKFDILIYIPSNKSSGIMNYFSDYISDKFDIAKYDLIKIIKNIKEQKYLESLKERKDNIKNAFEMEESLILINKNILLIDDVYASGETLKEVIKLFKALNFNYYLECLIFCYRNHFFS</sequence>
<reference evidence="2 3" key="1">
    <citation type="submission" date="2014-04" db="EMBL/GenBank/DDBJ databases">
        <title>Whole genome sequence of 'Brachyspira hampsonii' D13-03603F2.</title>
        <authorList>
            <person name="Patterson A.H."/>
            <person name="Chaban B."/>
            <person name="Fernando C."/>
            <person name="Harding J.C."/>
            <person name="Hill J.E."/>
        </authorList>
    </citation>
    <scope>NUCLEOTIDE SEQUENCE [LARGE SCALE GENOMIC DNA]</scope>
    <source>
        <strain evidence="2 3">D13-03603F2</strain>
    </source>
</reference>
<dbReference type="Gene3D" id="3.40.50.2020">
    <property type="match status" value="1"/>
</dbReference>
<dbReference type="InterPro" id="IPR000836">
    <property type="entry name" value="PRTase_dom"/>
</dbReference>
<evidence type="ECO:0000313" key="2">
    <source>
        <dbReference type="EMBL" id="PPS22181.1"/>
    </source>
</evidence>